<organism evidence="5 6">
    <name type="scientific">Vulpes vulpes</name>
    <name type="common">Red fox</name>
    <dbReference type="NCBI Taxonomy" id="9627"/>
    <lineage>
        <taxon>Eukaryota</taxon>
        <taxon>Metazoa</taxon>
        <taxon>Chordata</taxon>
        <taxon>Craniata</taxon>
        <taxon>Vertebrata</taxon>
        <taxon>Euteleostomi</taxon>
        <taxon>Mammalia</taxon>
        <taxon>Eutheria</taxon>
        <taxon>Laurasiatheria</taxon>
        <taxon>Carnivora</taxon>
        <taxon>Caniformia</taxon>
        <taxon>Canidae</taxon>
        <taxon>Vulpes</taxon>
    </lineage>
</organism>
<dbReference type="InterPro" id="IPR003599">
    <property type="entry name" value="Ig_sub"/>
</dbReference>
<evidence type="ECO:0000313" key="6">
    <source>
        <dbReference type="RefSeq" id="XP_072613394.1"/>
    </source>
</evidence>
<reference evidence="6" key="1">
    <citation type="submission" date="2025-08" db="UniProtKB">
        <authorList>
            <consortium name="RefSeq"/>
        </authorList>
    </citation>
    <scope>IDENTIFICATION</scope>
    <source>
        <tissue evidence="6">Cell line</tissue>
    </source>
</reference>
<feature type="region of interest" description="Disordered" evidence="2">
    <location>
        <begin position="23"/>
        <end position="227"/>
    </location>
</feature>
<feature type="compositionally biased region" description="Low complexity" evidence="2">
    <location>
        <begin position="138"/>
        <end position="166"/>
    </location>
</feature>
<gene>
    <name evidence="6" type="primary">EMB</name>
</gene>
<proteinExistence type="predicted"/>
<dbReference type="Pfam" id="PF07679">
    <property type="entry name" value="I-set"/>
    <property type="match status" value="1"/>
</dbReference>
<dbReference type="InterPro" id="IPR007110">
    <property type="entry name" value="Ig-like_dom"/>
</dbReference>
<accession>A0ABM5AF35</accession>
<keyword evidence="5" id="KW-1185">Reference proteome</keyword>
<dbReference type="InterPro" id="IPR013783">
    <property type="entry name" value="Ig-like_fold"/>
</dbReference>
<feature type="domain" description="Ig-like" evidence="4">
    <location>
        <begin position="443"/>
        <end position="536"/>
    </location>
</feature>
<feature type="compositionally biased region" description="Low complexity" evidence="2">
    <location>
        <begin position="179"/>
        <end position="194"/>
    </location>
</feature>
<dbReference type="SUPFAM" id="SSF48726">
    <property type="entry name" value="Immunoglobulin"/>
    <property type="match status" value="1"/>
</dbReference>
<keyword evidence="3" id="KW-1133">Transmembrane helix</keyword>
<evidence type="ECO:0000259" key="4">
    <source>
        <dbReference type="PROSITE" id="PS50835"/>
    </source>
</evidence>
<evidence type="ECO:0000256" key="2">
    <source>
        <dbReference type="SAM" id="MobiDB-lite"/>
    </source>
</evidence>
<dbReference type="PANTHER" id="PTHR10075:SF4">
    <property type="entry name" value="EMBIGIN"/>
    <property type="match status" value="1"/>
</dbReference>
<dbReference type="PROSITE" id="PS50835">
    <property type="entry name" value="IG_LIKE"/>
    <property type="match status" value="2"/>
</dbReference>
<feature type="region of interest" description="Disordered" evidence="2">
    <location>
        <begin position="587"/>
        <end position="612"/>
    </location>
</feature>
<feature type="compositionally biased region" description="Basic residues" evidence="2">
    <location>
        <begin position="28"/>
        <end position="38"/>
    </location>
</feature>
<dbReference type="InterPro" id="IPR013098">
    <property type="entry name" value="Ig_I-set"/>
</dbReference>
<dbReference type="InterPro" id="IPR036179">
    <property type="entry name" value="Ig-like_dom_sf"/>
</dbReference>
<feature type="compositionally biased region" description="Low complexity" evidence="2">
    <location>
        <begin position="39"/>
        <end position="66"/>
    </location>
</feature>
<sequence length="612" mass="65489">MGIGLSLEHKDFCVACGRAPGEFPARAVRGRRPQRRRQPPASEFAGPRAGAAPAGSPASRPLGGSLNAEGPVKPWAAGGARVCGPRAPSSPGRGPGLGAGSPPARRPLTAPQGALPAASCRRAWDARAGGVRSRRGEGLPSLGRGRPPGARSRGGAVGSAAAPGRRLAGRGGGGGGAGRAAAGPLPPARAARPASRPRRWQRAPRATGECAQRLGPPTAARGPRGPASAMRALPGLRALPLLLLGLLAAGRAGRADGETSVSPFTSLPIREETTTKHFNSSLETPNISLTVSPFTSLPIREETTTKHFNSSLETPNISLTVSPFTSLPIREETTTKHFNPSLETLNISLTVRSSVPVEKNITLERPSNIELTCQFITSGNVNSVNVTWKKGDKQLENIHTNAIGNILYTQYMFIITDSKQMGSYSCFLEEEKEQRGTFNFKVPEVQGKNKPLITYVGDSVVLICKCQHCSSLNWTWYSNNGSAQVPIDVQMNDKYEIKGTNANETKLKIMHLSEDNKGSYWCRAAFPLGESEQRIELVVLSYLVPLKPFLGIAAEVVIVVAVILLYETHTQKKKKLTDDGKEFEQIEQLKSDDSNGIENNAPRHRKNESVSQ</sequence>
<evidence type="ECO:0000313" key="5">
    <source>
        <dbReference type="Proteomes" id="UP001652641"/>
    </source>
</evidence>
<dbReference type="CDD" id="cd00096">
    <property type="entry name" value="Ig"/>
    <property type="match status" value="1"/>
</dbReference>
<feature type="compositionally biased region" description="Gly residues" evidence="2">
    <location>
        <begin position="169"/>
        <end position="178"/>
    </location>
</feature>
<dbReference type="Proteomes" id="UP001652641">
    <property type="component" value="Chromosome 4"/>
</dbReference>
<dbReference type="RefSeq" id="XP_072613394.1">
    <property type="nucleotide sequence ID" value="XM_072757293.1"/>
</dbReference>
<dbReference type="PANTHER" id="PTHR10075">
    <property type="entry name" value="BASIGIN RELATED"/>
    <property type="match status" value="1"/>
</dbReference>
<name>A0ABM5AF35_VULVU</name>
<feature type="transmembrane region" description="Helical" evidence="3">
    <location>
        <begin position="549"/>
        <end position="566"/>
    </location>
</feature>
<feature type="domain" description="Ig-like" evidence="4">
    <location>
        <begin position="340"/>
        <end position="439"/>
    </location>
</feature>
<keyword evidence="1" id="KW-0393">Immunoglobulin domain</keyword>
<protein>
    <submittedName>
        <fullName evidence="6">Embigin</fullName>
    </submittedName>
</protein>
<dbReference type="GeneID" id="112933772"/>
<keyword evidence="3" id="KW-0472">Membrane</keyword>
<keyword evidence="3" id="KW-0812">Transmembrane</keyword>
<evidence type="ECO:0000256" key="3">
    <source>
        <dbReference type="SAM" id="Phobius"/>
    </source>
</evidence>
<dbReference type="SMART" id="SM00409">
    <property type="entry name" value="IG"/>
    <property type="match status" value="2"/>
</dbReference>
<feature type="compositionally biased region" description="Low complexity" evidence="2">
    <location>
        <begin position="213"/>
        <end position="227"/>
    </location>
</feature>
<evidence type="ECO:0000256" key="1">
    <source>
        <dbReference type="ARBA" id="ARBA00023319"/>
    </source>
</evidence>
<dbReference type="Gene3D" id="2.60.40.10">
    <property type="entry name" value="Immunoglobulins"/>
    <property type="match status" value="2"/>
</dbReference>